<name>A0A1I0DW90_9BACI</name>
<feature type="domain" description="DUF4179" evidence="1">
    <location>
        <begin position="36"/>
        <end position="135"/>
    </location>
</feature>
<keyword evidence="4" id="KW-1185">Reference proteome</keyword>
<evidence type="ECO:0000313" key="3">
    <source>
        <dbReference type="EMBL" id="SET36908.1"/>
    </source>
</evidence>
<feature type="domain" description="DUF5643" evidence="2">
    <location>
        <begin position="230"/>
        <end position="332"/>
    </location>
</feature>
<dbReference type="EMBL" id="FOHJ01000004">
    <property type="protein sequence ID" value="SET36908.1"/>
    <property type="molecule type" value="Genomic_DNA"/>
</dbReference>
<evidence type="ECO:0000259" key="1">
    <source>
        <dbReference type="Pfam" id="PF13786"/>
    </source>
</evidence>
<dbReference type="OrthoDB" id="2541898at2"/>
<reference evidence="4" key="1">
    <citation type="submission" date="2016-10" db="EMBL/GenBank/DDBJ databases">
        <authorList>
            <person name="Varghese N."/>
            <person name="Submissions S."/>
        </authorList>
    </citation>
    <scope>NUCLEOTIDE SEQUENCE [LARGE SCALE GENOMIC DNA]</scope>
    <source>
        <strain evidence="4">CGMCC 1.3566</strain>
    </source>
</reference>
<dbReference type="InterPro" id="IPR040680">
    <property type="entry name" value="DUF5643"/>
</dbReference>
<dbReference type="Gene3D" id="2.60.40.1630">
    <property type="entry name" value="bacillus anthracis domain"/>
    <property type="match status" value="1"/>
</dbReference>
<dbReference type="InterPro" id="IPR025436">
    <property type="entry name" value="DUF4179"/>
</dbReference>
<protein>
    <submittedName>
        <fullName evidence="3">Uncharacterized protein</fullName>
    </submittedName>
</protein>
<proteinExistence type="predicted"/>
<dbReference type="AlphaFoldDB" id="A0A1I0DW90"/>
<dbReference type="STRING" id="237682.SAMN05421676_104198"/>
<dbReference type="Proteomes" id="UP000199095">
    <property type="component" value="Unassembled WGS sequence"/>
</dbReference>
<evidence type="ECO:0000313" key="4">
    <source>
        <dbReference type="Proteomes" id="UP000199095"/>
    </source>
</evidence>
<gene>
    <name evidence="3" type="ORF">SAMN05421676_104198</name>
</gene>
<dbReference type="RefSeq" id="WP_093133592.1">
    <property type="nucleotide sequence ID" value="NZ_FOHJ01000004.1"/>
</dbReference>
<sequence>MDKWENEIKKMHNEEVPKVVQKRMQETVKSLPERNNMKKWRYLAISAVLSLCIMSGMSYLSPAFAQTLKSIPVIGSVAEYIGDLGMKNGYEKGVGVSLQEESELDNKSEIFTDDFIDSVKFTESYFDGTSIYLGFLLRTEDIDRSQIDKNDLIKNLRFSGITINGTRSGYAGGVKDLQRITENTYAGAFKFNMINNQQVTSPFKLGFHLQDTLIDIKVQQSGEIERYPITVSSENQSLELNFKEVSFTPLMTKISIESITDKTSQQPLPRYHLLVQDEAGRVLKQIDMLHQADGTQLLDNGEKSVYDFHFEPIDEVPQSLTVIPYTRSDNEGEATVHRDSWNGTSLTLSQGPMGNIIIQNVVRKDDNVTIRFKTTGKNPFHQMEYFNIEDNEGNNFEYLTPNRMGKQTFEQTYLDFPKNSKVHFRVTEQDEHRYLTDLKASLPIK</sequence>
<dbReference type="Pfam" id="PF18705">
    <property type="entry name" value="DUF5643"/>
    <property type="match status" value="1"/>
</dbReference>
<accession>A0A1I0DW90</accession>
<organism evidence="3 4">
    <name type="scientific">Salinibacillus kushneri</name>
    <dbReference type="NCBI Taxonomy" id="237682"/>
    <lineage>
        <taxon>Bacteria</taxon>
        <taxon>Bacillati</taxon>
        <taxon>Bacillota</taxon>
        <taxon>Bacilli</taxon>
        <taxon>Bacillales</taxon>
        <taxon>Bacillaceae</taxon>
        <taxon>Salinibacillus</taxon>
    </lineage>
</organism>
<dbReference type="Pfam" id="PF13786">
    <property type="entry name" value="DUF4179"/>
    <property type="match status" value="1"/>
</dbReference>
<evidence type="ECO:0000259" key="2">
    <source>
        <dbReference type="Pfam" id="PF18705"/>
    </source>
</evidence>